<accession>A0A918CNR3</accession>
<dbReference type="Proteomes" id="UP000603865">
    <property type="component" value="Unassembled WGS sequence"/>
</dbReference>
<evidence type="ECO:0000313" key="1">
    <source>
        <dbReference type="EMBL" id="GGR30998.1"/>
    </source>
</evidence>
<protein>
    <submittedName>
        <fullName evidence="1">Uncharacterized protein</fullName>
    </submittedName>
</protein>
<keyword evidence="2" id="KW-1185">Reference proteome</keyword>
<name>A0A918CNR3_9DEIO</name>
<reference evidence="1" key="1">
    <citation type="journal article" date="2014" name="Int. J. Syst. Evol. Microbiol.">
        <title>Complete genome sequence of Corynebacterium casei LMG S-19264T (=DSM 44701T), isolated from a smear-ripened cheese.</title>
        <authorList>
            <consortium name="US DOE Joint Genome Institute (JGI-PGF)"/>
            <person name="Walter F."/>
            <person name="Albersmeier A."/>
            <person name="Kalinowski J."/>
            <person name="Ruckert C."/>
        </authorList>
    </citation>
    <scope>NUCLEOTIDE SEQUENCE</scope>
    <source>
        <strain evidence="1">JCM 31311</strain>
    </source>
</reference>
<gene>
    <name evidence="1" type="ORF">GCM10008957_47180</name>
</gene>
<proteinExistence type="predicted"/>
<dbReference type="EMBL" id="BMQL01000051">
    <property type="protein sequence ID" value="GGR30998.1"/>
    <property type="molecule type" value="Genomic_DNA"/>
</dbReference>
<comment type="caution">
    <text evidence="1">The sequence shown here is derived from an EMBL/GenBank/DDBJ whole genome shotgun (WGS) entry which is preliminary data.</text>
</comment>
<evidence type="ECO:0000313" key="2">
    <source>
        <dbReference type="Proteomes" id="UP000603865"/>
    </source>
</evidence>
<dbReference type="RefSeq" id="WP_189092972.1">
    <property type="nucleotide sequence ID" value="NZ_BMQL01000051.1"/>
</dbReference>
<sequence>MTVDASNTQFAGSDLITTTAADGSYSYTLDAMTWHVTAHQMLRYNGYTVSVDLVPDTDEEVPGFAGGVRNFIFQSKAITPEDPYGNLGMVMIDEMSGEFDIDFSKVEVTLTPLGLLADGTTGTPHVLHLHQMNSGWIIPNVM</sequence>
<reference evidence="1" key="2">
    <citation type="submission" date="2020-09" db="EMBL/GenBank/DDBJ databases">
        <authorList>
            <person name="Sun Q."/>
            <person name="Ohkuma M."/>
        </authorList>
    </citation>
    <scope>NUCLEOTIDE SEQUENCE</scope>
    <source>
        <strain evidence="1">JCM 31311</strain>
    </source>
</reference>
<dbReference type="AlphaFoldDB" id="A0A918CNR3"/>
<organism evidence="1 2">
    <name type="scientific">Deinococcus ruber</name>
    <dbReference type="NCBI Taxonomy" id="1848197"/>
    <lineage>
        <taxon>Bacteria</taxon>
        <taxon>Thermotogati</taxon>
        <taxon>Deinococcota</taxon>
        <taxon>Deinococci</taxon>
        <taxon>Deinococcales</taxon>
        <taxon>Deinococcaceae</taxon>
        <taxon>Deinococcus</taxon>
    </lineage>
</organism>